<evidence type="ECO:0000313" key="2">
    <source>
        <dbReference type="Proteomes" id="UP001241377"/>
    </source>
</evidence>
<sequence>MARPAVFKSCLHEISTVYMICLAQFLAQGGVLMALSTKNIILQSFNDPNFDHSQAVWFMGSFALTVGTFILISGKIGDVFGLKLVFVVGWVWVSILSIITGFSYYSKSVIFFIICRALQGIGFALILPCGMGILGTLYPNGERKNIAFGCVGALGPSGAFFGAFMAAVIAQLAWWPWVFWIMGIVAAIGAVISYWVIPMELTNKECSTREKLRRIDTYGSLTGVAGLVLLNFVWTQGPVVGWGTAYIIILLVVSLALTGIFFYLEVKVIEMPLLPAGVFNRKIGLCLLCLGLGWGSFGIWQYYYWSLLLDLRHYTPIHGGLTYLTFCIMGIIAALLCGFIMSRTSPSYIISFASIAFMCGCIMLSVTPVKESFFRMSFGQLFILVWGMDLSFPAASLILSDNLPIEQQGMAGLLVTTVTNFSVSLILGISSTAEIEVFRRTGDTLLSYRAALYLGIGVSGLGVLCSFVFIYQQLKESKQIKEQEKMGEIDQENHESTLRPTTDKSDLTERALDISISN</sequence>
<organism evidence="1 2">
    <name type="scientific">Naganishia cerealis</name>
    <dbReference type="NCBI Taxonomy" id="610337"/>
    <lineage>
        <taxon>Eukaryota</taxon>
        <taxon>Fungi</taxon>
        <taxon>Dikarya</taxon>
        <taxon>Basidiomycota</taxon>
        <taxon>Agaricomycotina</taxon>
        <taxon>Tremellomycetes</taxon>
        <taxon>Filobasidiales</taxon>
        <taxon>Filobasidiaceae</taxon>
        <taxon>Naganishia</taxon>
    </lineage>
</organism>
<protein>
    <submittedName>
        <fullName evidence="1">Uncharacterized protein</fullName>
    </submittedName>
</protein>
<reference evidence="1" key="1">
    <citation type="submission" date="2023-04" db="EMBL/GenBank/DDBJ databases">
        <title>Draft Genome sequencing of Naganishia species isolated from polar environments using Oxford Nanopore Technology.</title>
        <authorList>
            <person name="Leo P."/>
            <person name="Venkateswaran K."/>
        </authorList>
    </citation>
    <scope>NUCLEOTIDE SEQUENCE</scope>
    <source>
        <strain evidence="1">MNA-CCFEE 5261</strain>
    </source>
</reference>
<accession>A0ACC2V6D1</accession>
<comment type="caution">
    <text evidence="1">The sequence shown here is derived from an EMBL/GenBank/DDBJ whole genome shotgun (WGS) entry which is preliminary data.</text>
</comment>
<evidence type="ECO:0000313" key="1">
    <source>
        <dbReference type="EMBL" id="KAJ9094611.1"/>
    </source>
</evidence>
<gene>
    <name evidence="1" type="ORF">QFC19_007909</name>
</gene>
<dbReference type="EMBL" id="JASBWR010000110">
    <property type="protein sequence ID" value="KAJ9094611.1"/>
    <property type="molecule type" value="Genomic_DNA"/>
</dbReference>
<proteinExistence type="predicted"/>
<name>A0ACC2V6D1_9TREE</name>
<dbReference type="Proteomes" id="UP001241377">
    <property type="component" value="Unassembled WGS sequence"/>
</dbReference>
<keyword evidence="2" id="KW-1185">Reference proteome</keyword>